<keyword evidence="1" id="KW-0812">Transmembrane</keyword>
<evidence type="ECO:0000256" key="1">
    <source>
        <dbReference type="SAM" id="Phobius"/>
    </source>
</evidence>
<name>A0A2B4S808_STYPI</name>
<keyword evidence="1" id="KW-0472">Membrane</keyword>
<keyword evidence="4" id="KW-1185">Reference proteome</keyword>
<dbReference type="OrthoDB" id="5970091at2759"/>
<reference evidence="4" key="1">
    <citation type="journal article" date="2017" name="bioRxiv">
        <title>Comparative analysis of the genomes of Stylophora pistillata and Acropora digitifera provides evidence for extensive differences between species of corals.</title>
        <authorList>
            <person name="Voolstra C.R."/>
            <person name="Li Y."/>
            <person name="Liew Y.J."/>
            <person name="Baumgarten S."/>
            <person name="Zoccola D."/>
            <person name="Flot J.-F."/>
            <person name="Tambutte S."/>
            <person name="Allemand D."/>
            <person name="Aranda M."/>
        </authorList>
    </citation>
    <scope>NUCLEOTIDE SEQUENCE [LARGE SCALE GENOMIC DNA]</scope>
</reference>
<proteinExistence type="predicted"/>
<dbReference type="EMBL" id="LSMT01000117">
    <property type="protein sequence ID" value="PFX26794.1"/>
    <property type="molecule type" value="Genomic_DNA"/>
</dbReference>
<organism evidence="3 4">
    <name type="scientific">Stylophora pistillata</name>
    <name type="common">Smooth cauliflower coral</name>
    <dbReference type="NCBI Taxonomy" id="50429"/>
    <lineage>
        <taxon>Eukaryota</taxon>
        <taxon>Metazoa</taxon>
        <taxon>Cnidaria</taxon>
        <taxon>Anthozoa</taxon>
        <taxon>Hexacorallia</taxon>
        <taxon>Scleractinia</taxon>
        <taxon>Astrocoeniina</taxon>
        <taxon>Pocilloporidae</taxon>
        <taxon>Stylophora</taxon>
    </lineage>
</organism>
<feature type="chain" id="PRO_5012767110" evidence="2">
    <location>
        <begin position="23"/>
        <end position="455"/>
    </location>
</feature>
<comment type="caution">
    <text evidence="3">The sequence shown here is derived from an EMBL/GenBank/DDBJ whole genome shotgun (WGS) entry which is preliminary data.</text>
</comment>
<feature type="signal peptide" evidence="2">
    <location>
        <begin position="1"/>
        <end position="22"/>
    </location>
</feature>
<dbReference type="Proteomes" id="UP000225706">
    <property type="component" value="Unassembled WGS sequence"/>
</dbReference>
<evidence type="ECO:0000256" key="2">
    <source>
        <dbReference type="SAM" id="SignalP"/>
    </source>
</evidence>
<evidence type="ECO:0000313" key="3">
    <source>
        <dbReference type="EMBL" id="PFX26794.1"/>
    </source>
</evidence>
<accession>A0A2B4S808</accession>
<feature type="transmembrane region" description="Helical" evidence="1">
    <location>
        <begin position="397"/>
        <end position="416"/>
    </location>
</feature>
<dbReference type="AlphaFoldDB" id="A0A2B4S808"/>
<keyword evidence="2" id="KW-0732">Signal</keyword>
<sequence length="455" mass="50690">MKATTFLFLSLLVFRVLSTTLAKRGNTCGFDLLDDGCSINEDCDTIRCKTKLVDKARTYKLQVNNCHDPVSVTASMDVPDLHISWSHTYTSDDIVKVPEFNASVPGGVYVQVNLTPYDDRLGLMVRLWAGGKINSKVITGTLPIKTDECDPSWWDKESTAIKVTKPLFWEAGTGGTGLDLWISSNAIVVSRQTYKQEHIQFSPVLNYKLRIMATTLLSLLVFSLLSTTLGWQDECRLELAPSLPLPIKCNATSYYCEQITCSTPFSNEDITLNVDFNPWDDPMSAYVTLSVPKLRFDWSASVKDGEQIEVPGFPLDIEGLPVGKVDASIRVAMTKDNDTLSFEVNLVGWTDLTKTPYTVTLIKGKIPHIEKPEIIICDFGWGHNYNKFKKLPAPYKALIITSAVVFLVLVALTVSFCCKRKRVTTTGQVKVMPPSYDEATSTKTKVPMQPLIDEI</sequence>
<protein>
    <submittedName>
        <fullName evidence="3">Uncharacterized protein</fullName>
    </submittedName>
</protein>
<keyword evidence="1" id="KW-1133">Transmembrane helix</keyword>
<evidence type="ECO:0000313" key="4">
    <source>
        <dbReference type="Proteomes" id="UP000225706"/>
    </source>
</evidence>
<gene>
    <name evidence="3" type="ORF">AWC38_SpisGene8510</name>
</gene>